<dbReference type="Pfam" id="PF11887">
    <property type="entry name" value="Mce4_CUP1"/>
    <property type="match status" value="1"/>
</dbReference>
<reference evidence="5 6" key="3">
    <citation type="submission" date="2016-01" db="EMBL/GenBank/DDBJ databases">
        <title>The new phylogeny of the genus Mycobacterium.</title>
        <authorList>
            <person name="Tarcisio F."/>
            <person name="Conor M."/>
            <person name="Antonella G."/>
            <person name="Elisabetta G."/>
            <person name="Giulia F.S."/>
            <person name="Sara T."/>
            <person name="Anna F."/>
            <person name="Clotilde B."/>
            <person name="Roberto B."/>
            <person name="Veronica D.S."/>
            <person name="Fabio R."/>
            <person name="Monica P."/>
            <person name="Olivier J."/>
            <person name="Enrico T."/>
            <person name="Nicola S."/>
        </authorList>
    </citation>
    <scope>NUCLEOTIDE SEQUENCE [LARGE SCALE GENOMIC DNA]</scope>
    <source>
        <strain evidence="5 6">DSM 44626</strain>
    </source>
</reference>
<protein>
    <submittedName>
        <fullName evidence="5">Mammalian cell entry protein</fullName>
    </submittedName>
    <submittedName>
        <fullName evidence="4">Virulence factor Mce family protein</fullName>
    </submittedName>
</protein>
<accession>A0A024K7X8</accession>
<reference evidence="4" key="2">
    <citation type="submission" date="2014-04" db="EMBL/GenBank/DDBJ databases">
        <authorList>
            <person name="Urmite Genomes U."/>
        </authorList>
    </citation>
    <scope>NUCLEOTIDE SEQUENCE</scope>
    <source>
        <strain evidence="4">DSM 44626</strain>
    </source>
</reference>
<dbReference type="STRING" id="47839.BN973_05982"/>
<dbReference type="HOGENOM" id="CLU_032980_0_0_11"/>
<dbReference type="AlphaFoldDB" id="A0A024K7X8"/>
<feature type="domain" description="Mce/MlaD" evidence="2">
    <location>
        <begin position="42"/>
        <end position="115"/>
    </location>
</feature>
<evidence type="ECO:0000313" key="4">
    <source>
        <dbReference type="EMBL" id="CDO91573.1"/>
    </source>
</evidence>
<dbReference type="GO" id="GO:0005576">
    <property type="term" value="C:extracellular region"/>
    <property type="evidence" value="ECO:0007669"/>
    <property type="project" value="TreeGrafter"/>
</dbReference>
<name>A0A024K7X8_9MYCO</name>
<organism evidence="4">
    <name type="scientific">Mycobacterium triplex</name>
    <dbReference type="NCBI Taxonomy" id="47839"/>
    <lineage>
        <taxon>Bacteria</taxon>
        <taxon>Bacillati</taxon>
        <taxon>Actinomycetota</taxon>
        <taxon>Actinomycetes</taxon>
        <taxon>Mycobacteriales</taxon>
        <taxon>Mycobacteriaceae</taxon>
        <taxon>Mycobacterium</taxon>
        <taxon>Mycobacterium simiae complex</taxon>
    </lineage>
</organism>
<dbReference type="NCBIfam" id="TIGR00996">
    <property type="entry name" value="Mtu_fam_mce"/>
    <property type="match status" value="1"/>
</dbReference>
<sequence length="489" mass="52837">MRLTLRIKIQLIIFTVVALTGAAVTTVQYIGLPAMLFGIGRYDVTLQLPEAAGLYPRANVTYRGTEVGRVETVELSDRGVQAHLSLDSGVHIPSNLRAEVHSQTAVGENFVALLPRDATSAPLHDGSVISASNVSVPEDINTLLDATNRGLQAIPGDNVRTVIDESYTAFEGLGPELARIVKGSSQLAAAAHSDLADLTTLIDRTPPVLNSQADSTDSIAAWSAHAATITEQLRRHDESLKQILRTGPDTTNEARQLFERLQPTLPILLANLVSLDQVAITFAPNIEQLLVLLPQGTQIMQALTAANRNTKQAYKGAYISFNLNLNLPPVCNTGFLPPQQVRVQSYEDYPNRPDGDLYCRIPQDAPFNVRGVRNTPCETKPGKRAPTVQMCESEENYVPLNDGTNWKGDPNATLSGQPVPQPRIPAAPTAQSNPPTPPANTPPPLAVAEYDPATGEYIGPDGKRYRQGDLAHSQNQEKTWQTLLTPPAG</sequence>
<evidence type="ECO:0000259" key="3">
    <source>
        <dbReference type="Pfam" id="PF11887"/>
    </source>
</evidence>
<dbReference type="PANTHER" id="PTHR33371">
    <property type="entry name" value="INTERMEMBRANE PHOSPHOLIPID TRANSPORT SYSTEM BINDING PROTEIN MLAD-RELATED"/>
    <property type="match status" value="1"/>
</dbReference>
<gene>
    <name evidence="5" type="ORF">AWC29_05335</name>
    <name evidence="4" type="ORF">BN973_05982</name>
</gene>
<reference evidence="4" key="1">
    <citation type="journal article" date="2014" name="Genome Announc.">
        <title>Draft Genome Sequence of Mycobacterium triplex DSM 44626.</title>
        <authorList>
            <person name="Sassi M."/>
            <person name="Croce O."/>
            <person name="Robert C."/>
            <person name="Raoult D."/>
            <person name="Drancourt M."/>
        </authorList>
    </citation>
    <scope>NUCLEOTIDE SEQUENCE [LARGE SCALE GENOMIC DNA]</scope>
    <source>
        <strain evidence="4">DSM 44626</strain>
    </source>
</reference>
<dbReference type="RefSeq" id="WP_036473920.1">
    <property type="nucleotide sequence ID" value="NZ_HG964447.1"/>
</dbReference>
<feature type="compositionally biased region" description="Polar residues" evidence="1">
    <location>
        <begin position="472"/>
        <end position="489"/>
    </location>
</feature>
<evidence type="ECO:0000313" key="6">
    <source>
        <dbReference type="Proteomes" id="UP000193710"/>
    </source>
</evidence>
<dbReference type="Proteomes" id="UP000193710">
    <property type="component" value="Unassembled WGS sequence"/>
</dbReference>
<dbReference type="PANTHER" id="PTHR33371:SF16">
    <property type="entry name" value="MCE-FAMILY PROTEIN MCE3F"/>
    <property type="match status" value="1"/>
</dbReference>
<feature type="domain" description="Mammalian cell entry C-terminal" evidence="3">
    <location>
        <begin position="121"/>
        <end position="295"/>
    </location>
</feature>
<dbReference type="Proteomes" id="UP000028880">
    <property type="component" value="Unassembled WGS sequence"/>
</dbReference>
<dbReference type="eggNOG" id="COG1463">
    <property type="taxonomic scope" value="Bacteria"/>
</dbReference>
<proteinExistence type="predicted"/>
<dbReference type="EMBL" id="HG964447">
    <property type="protein sequence ID" value="CDO91573.1"/>
    <property type="molecule type" value="Genomic_DNA"/>
</dbReference>
<dbReference type="Pfam" id="PF02470">
    <property type="entry name" value="MlaD"/>
    <property type="match status" value="1"/>
</dbReference>
<evidence type="ECO:0000259" key="2">
    <source>
        <dbReference type="Pfam" id="PF02470"/>
    </source>
</evidence>
<dbReference type="InterPro" id="IPR052336">
    <property type="entry name" value="MlaD_Phospholipid_Transporter"/>
</dbReference>
<dbReference type="InterPro" id="IPR003399">
    <property type="entry name" value="Mce/MlaD"/>
</dbReference>
<dbReference type="OrthoDB" id="4741753at2"/>
<keyword evidence="6" id="KW-1185">Reference proteome</keyword>
<evidence type="ECO:0000313" key="5">
    <source>
        <dbReference type="EMBL" id="ORX07600.1"/>
    </source>
</evidence>
<feature type="compositionally biased region" description="Pro residues" evidence="1">
    <location>
        <begin position="434"/>
        <end position="445"/>
    </location>
</feature>
<dbReference type="InterPro" id="IPR005693">
    <property type="entry name" value="Mce"/>
</dbReference>
<dbReference type="EMBL" id="LQPY01000004">
    <property type="protein sequence ID" value="ORX07600.1"/>
    <property type="molecule type" value="Genomic_DNA"/>
</dbReference>
<evidence type="ECO:0000256" key="1">
    <source>
        <dbReference type="SAM" id="MobiDB-lite"/>
    </source>
</evidence>
<feature type="region of interest" description="Disordered" evidence="1">
    <location>
        <begin position="399"/>
        <end position="489"/>
    </location>
</feature>
<dbReference type="InterPro" id="IPR024516">
    <property type="entry name" value="Mce_C"/>
</dbReference>